<proteinExistence type="predicted"/>
<evidence type="ECO:0000256" key="1">
    <source>
        <dbReference type="SAM" id="MobiDB-lite"/>
    </source>
</evidence>
<feature type="compositionally biased region" description="Low complexity" evidence="1">
    <location>
        <begin position="49"/>
        <end position="74"/>
    </location>
</feature>
<evidence type="ECO:0000313" key="3">
    <source>
        <dbReference type="Proteomes" id="UP001525968"/>
    </source>
</evidence>
<dbReference type="EMBL" id="JAODYH010000013">
    <property type="protein sequence ID" value="MCT9812876.1"/>
    <property type="molecule type" value="Genomic_DNA"/>
</dbReference>
<feature type="region of interest" description="Disordered" evidence="1">
    <location>
        <begin position="49"/>
        <end position="88"/>
    </location>
</feature>
<protein>
    <recommendedName>
        <fullName evidence="4">DNA polymerase</fullName>
    </recommendedName>
</protein>
<feature type="compositionally biased region" description="Polar residues" evidence="1">
    <location>
        <begin position="77"/>
        <end position="88"/>
    </location>
</feature>
<reference evidence="2 3" key="1">
    <citation type="submission" date="2022-09" db="EMBL/GenBank/DDBJ databases">
        <title>Draft genome of isolate Be4.</title>
        <authorList>
            <person name="Sanchez-Castro I."/>
            <person name="Martinez-Rodriguez P."/>
            <person name="Descostes M."/>
            <person name="Merroun M."/>
        </authorList>
    </citation>
    <scope>NUCLEOTIDE SEQUENCE [LARGE SCALE GENOMIC DNA]</scope>
    <source>
        <strain evidence="2 3">Be4</strain>
    </source>
</reference>
<organism evidence="2 3">
    <name type="scientific">Acidovorax bellezanensis</name>
    <dbReference type="NCBI Taxonomy" id="2976702"/>
    <lineage>
        <taxon>Bacteria</taxon>
        <taxon>Pseudomonadati</taxon>
        <taxon>Pseudomonadota</taxon>
        <taxon>Betaproteobacteria</taxon>
        <taxon>Burkholderiales</taxon>
        <taxon>Comamonadaceae</taxon>
        <taxon>Acidovorax</taxon>
    </lineage>
</organism>
<comment type="caution">
    <text evidence="2">The sequence shown here is derived from an EMBL/GenBank/DDBJ whole genome shotgun (WGS) entry which is preliminary data.</text>
</comment>
<dbReference type="RefSeq" id="WP_261502123.1">
    <property type="nucleotide sequence ID" value="NZ_JAODYH010000013.1"/>
</dbReference>
<dbReference type="Proteomes" id="UP001525968">
    <property type="component" value="Unassembled WGS sequence"/>
</dbReference>
<dbReference type="InterPro" id="IPR036895">
    <property type="entry name" value="Uracil-DNA_glycosylase-like_sf"/>
</dbReference>
<sequence>MALNLDARQRAMLLEMGITVWLPGPPEALSAPMAPVMAAVAVADRPAPAHRAAPAPSAPARAPAAAAPASRTPAQLPAQTPSISQPTATGWRLHPARPVYAPAETADAAADGGWLILLEHPTATGLPAHPASAPDPTAAGTALEGDAARLLDNMLRALRLHRHPRVWSATLERETAQTTAAEDSRPLDDGLQAMVQTLRPARILVLGLSAARAVLGRSDALGRLRAEPHQVAGLPAVVTYDPGYLLRAAHAKPAAWADLCRARMLHTP</sequence>
<name>A0ABT2PQX3_9BURK</name>
<dbReference type="SUPFAM" id="SSF52141">
    <property type="entry name" value="Uracil-DNA glycosylase-like"/>
    <property type="match status" value="1"/>
</dbReference>
<accession>A0ABT2PQX3</accession>
<keyword evidence="3" id="KW-1185">Reference proteome</keyword>
<evidence type="ECO:0008006" key="4">
    <source>
        <dbReference type="Google" id="ProtNLM"/>
    </source>
</evidence>
<evidence type="ECO:0000313" key="2">
    <source>
        <dbReference type="EMBL" id="MCT9812876.1"/>
    </source>
</evidence>
<dbReference type="Gene3D" id="3.40.470.10">
    <property type="entry name" value="Uracil-DNA glycosylase-like domain"/>
    <property type="match status" value="1"/>
</dbReference>
<gene>
    <name evidence="2" type="ORF">N0K08_19780</name>
</gene>